<feature type="compositionally biased region" description="Low complexity" evidence="1">
    <location>
        <begin position="158"/>
        <end position="171"/>
    </location>
</feature>
<evidence type="ECO:0000256" key="1">
    <source>
        <dbReference type="SAM" id="MobiDB-lite"/>
    </source>
</evidence>
<proteinExistence type="predicted"/>
<organism evidence="2 3">
    <name type="scientific">Dipteronia sinensis</name>
    <dbReference type="NCBI Taxonomy" id="43782"/>
    <lineage>
        <taxon>Eukaryota</taxon>
        <taxon>Viridiplantae</taxon>
        <taxon>Streptophyta</taxon>
        <taxon>Embryophyta</taxon>
        <taxon>Tracheophyta</taxon>
        <taxon>Spermatophyta</taxon>
        <taxon>Magnoliopsida</taxon>
        <taxon>eudicotyledons</taxon>
        <taxon>Gunneridae</taxon>
        <taxon>Pentapetalae</taxon>
        <taxon>rosids</taxon>
        <taxon>malvids</taxon>
        <taxon>Sapindales</taxon>
        <taxon>Sapindaceae</taxon>
        <taxon>Hippocastanoideae</taxon>
        <taxon>Acereae</taxon>
        <taxon>Dipteronia</taxon>
    </lineage>
</organism>
<dbReference type="PANTHER" id="PTHR31973:SF187">
    <property type="entry name" value="MUTATOR TRANSPOSASE MUDRA PROTEIN"/>
    <property type="match status" value="1"/>
</dbReference>
<dbReference type="Proteomes" id="UP001281410">
    <property type="component" value="Unassembled WGS sequence"/>
</dbReference>
<evidence type="ECO:0008006" key="4">
    <source>
        <dbReference type="Google" id="ProtNLM"/>
    </source>
</evidence>
<gene>
    <name evidence="2" type="ORF">Dsin_018319</name>
</gene>
<keyword evidence="3" id="KW-1185">Reference proteome</keyword>
<reference evidence="2" key="1">
    <citation type="journal article" date="2023" name="Plant J.">
        <title>Genome sequences and population genomics provide insights into the demographic history, inbreeding, and mutation load of two 'living fossil' tree species of Dipteronia.</title>
        <authorList>
            <person name="Feng Y."/>
            <person name="Comes H.P."/>
            <person name="Chen J."/>
            <person name="Zhu S."/>
            <person name="Lu R."/>
            <person name="Zhang X."/>
            <person name="Li P."/>
            <person name="Qiu J."/>
            <person name="Olsen K.M."/>
            <person name="Qiu Y."/>
        </authorList>
    </citation>
    <scope>NUCLEOTIDE SEQUENCE</scope>
    <source>
        <strain evidence="2">NBL</strain>
    </source>
</reference>
<feature type="region of interest" description="Disordered" evidence="1">
    <location>
        <begin position="149"/>
        <end position="188"/>
    </location>
</feature>
<protein>
    <recommendedName>
        <fullName evidence="4">Transposase</fullName>
    </recommendedName>
</protein>
<comment type="caution">
    <text evidence="2">The sequence shown here is derived from an EMBL/GenBank/DDBJ whole genome shotgun (WGS) entry which is preliminary data.</text>
</comment>
<name>A0AAE0A6K2_9ROSI</name>
<dbReference type="EMBL" id="JANJYJ010000006">
    <property type="protein sequence ID" value="KAK3204273.1"/>
    <property type="molecule type" value="Genomic_DNA"/>
</dbReference>
<dbReference type="AlphaFoldDB" id="A0AAE0A6K2"/>
<accession>A0AAE0A6K2</accession>
<evidence type="ECO:0000313" key="3">
    <source>
        <dbReference type="Proteomes" id="UP001281410"/>
    </source>
</evidence>
<evidence type="ECO:0000313" key="2">
    <source>
        <dbReference type="EMBL" id="KAK3204273.1"/>
    </source>
</evidence>
<sequence length="441" mass="48840">MDNIFKINVLHGTNVIDLGQCDDDHVSLITLVYAMTEHITGSSKVPTEEYSVWVQLPWCSDVVEVFTDRDLLDVFREFGLSGFDHITFRVEQTCYKLCPPVQGSPSQPIEDPEVVEQICWYDDEADMFDYVADIDGECTESLDGVNGDGVGLGGNNGDGVSLDSDNGDSVGLDGGNGDDVGLDGDNGDGDNGDGVFESMFENVVESDEITNECMDLFEGYESRSDDEFSSDLDTDKSHVRVGKLLRAQRLGFLEGCRPFIGLDGCHLKGPCGGILLSEVALDANSGLFPLAVYMFCARHIYPNSRESYCGDSFKKLFWKASRSSNVYDFNAALKDIGEIKPDAKECWQISGIICPHAMGAISHNCGREALRDMILMYVHQCLTKSVYMQTYKGMIHPLLDQKMWPEIDVDEVLPPPFEANLVDKKCKGRENLVRREKEAGQ</sequence>
<dbReference type="PANTHER" id="PTHR31973">
    <property type="entry name" value="POLYPROTEIN, PUTATIVE-RELATED"/>
    <property type="match status" value="1"/>
</dbReference>